<dbReference type="EMBL" id="LNYV01000036">
    <property type="protein sequence ID" value="KTD54925.1"/>
    <property type="molecule type" value="Genomic_DNA"/>
</dbReference>
<protein>
    <submittedName>
        <fullName evidence="1">Uncharacterized protein</fullName>
    </submittedName>
</protein>
<dbReference type="PATRIC" id="fig|28087.4.peg.2709"/>
<reference evidence="1 2" key="1">
    <citation type="submission" date="2015-11" db="EMBL/GenBank/DDBJ databases">
        <title>Genomic analysis of 38 Legionella species identifies large and diverse effector repertoires.</title>
        <authorList>
            <person name="Burstein D."/>
            <person name="Amaro F."/>
            <person name="Zusman T."/>
            <person name="Lifshitz Z."/>
            <person name="Cohen O."/>
            <person name="Gilbert J.A."/>
            <person name="Pupko T."/>
            <person name="Shuman H.A."/>
            <person name="Segal G."/>
        </authorList>
    </citation>
    <scope>NUCLEOTIDE SEQUENCE [LARGE SCALE GENOMIC DNA]</scope>
    <source>
        <strain evidence="1 2">Mt.St.Helens-4</strain>
    </source>
</reference>
<dbReference type="Proteomes" id="UP000054621">
    <property type="component" value="Unassembled WGS sequence"/>
</dbReference>
<dbReference type="STRING" id="28087.Lsai_2517"/>
<dbReference type="AlphaFoldDB" id="A0A0W0YDD7"/>
<sequence length="124" mass="13970">MIKNLINKVLNKFHYVLEHESFELMYANGDQYVSACKLNGIRMSYMLLANHLFGAAVALLSEEDDISDNKYIHYYNLGAIEPPATAALLMSYITSHPDEGKDSLFMLMLRCVRAAEIPFSGMEG</sequence>
<organism evidence="1 2">
    <name type="scientific">Legionella sainthelensi</name>
    <dbReference type="NCBI Taxonomy" id="28087"/>
    <lineage>
        <taxon>Bacteria</taxon>
        <taxon>Pseudomonadati</taxon>
        <taxon>Pseudomonadota</taxon>
        <taxon>Gammaproteobacteria</taxon>
        <taxon>Legionellales</taxon>
        <taxon>Legionellaceae</taxon>
        <taxon>Legionella</taxon>
    </lineage>
</organism>
<evidence type="ECO:0000313" key="1">
    <source>
        <dbReference type="EMBL" id="KTD54925.1"/>
    </source>
</evidence>
<dbReference type="RefSeq" id="WP_027270581.1">
    <property type="nucleotide sequence ID" value="NZ_CAAAJE010000008.1"/>
</dbReference>
<comment type="caution">
    <text evidence="1">The sequence shown here is derived from an EMBL/GenBank/DDBJ whole genome shotgun (WGS) entry which is preliminary data.</text>
</comment>
<dbReference type="OrthoDB" id="9987502at2"/>
<accession>A0A0W0YDD7</accession>
<evidence type="ECO:0000313" key="2">
    <source>
        <dbReference type="Proteomes" id="UP000054621"/>
    </source>
</evidence>
<proteinExistence type="predicted"/>
<dbReference type="eggNOG" id="ENOG5030D5J">
    <property type="taxonomic scope" value="Bacteria"/>
</dbReference>
<gene>
    <name evidence="1" type="ORF">Lsai_2517</name>
</gene>
<name>A0A0W0YDD7_9GAMM</name>